<comment type="caution">
    <text evidence="2">The sequence shown here is derived from an EMBL/GenBank/DDBJ whole genome shotgun (WGS) entry which is preliminary data.</text>
</comment>
<feature type="region of interest" description="Disordered" evidence="1">
    <location>
        <begin position="111"/>
        <end position="131"/>
    </location>
</feature>
<evidence type="ECO:0000313" key="3">
    <source>
        <dbReference type="Proteomes" id="UP000316541"/>
    </source>
</evidence>
<dbReference type="RefSeq" id="WP_142622552.1">
    <property type="nucleotide sequence ID" value="NZ_VIRM01000038.1"/>
</dbReference>
<organism evidence="2 3">
    <name type="scientific">Microbispora hainanensis</name>
    <dbReference type="NCBI Taxonomy" id="568844"/>
    <lineage>
        <taxon>Bacteria</taxon>
        <taxon>Bacillati</taxon>
        <taxon>Actinomycetota</taxon>
        <taxon>Actinomycetes</taxon>
        <taxon>Streptosporangiales</taxon>
        <taxon>Streptosporangiaceae</taxon>
        <taxon>Microbispora</taxon>
    </lineage>
</organism>
<dbReference type="Proteomes" id="UP000316541">
    <property type="component" value="Unassembled WGS sequence"/>
</dbReference>
<dbReference type="AlphaFoldDB" id="A0A544YMH4"/>
<protein>
    <submittedName>
        <fullName evidence="2">Uncharacterized protein</fullName>
    </submittedName>
</protein>
<reference evidence="2 3" key="1">
    <citation type="submission" date="2019-07" db="EMBL/GenBank/DDBJ databases">
        <title>Microbispora hainanensis DSM 45428.</title>
        <authorList>
            <person name="Thawai C."/>
        </authorList>
    </citation>
    <scope>NUCLEOTIDE SEQUENCE [LARGE SCALE GENOMIC DNA]</scope>
    <source>
        <strain evidence="2 3">DSM 45428</strain>
    </source>
</reference>
<name>A0A544YMH4_9ACTN</name>
<evidence type="ECO:0000256" key="1">
    <source>
        <dbReference type="SAM" id="MobiDB-lite"/>
    </source>
</evidence>
<proteinExistence type="predicted"/>
<accession>A0A544YMH4</accession>
<evidence type="ECO:0000313" key="2">
    <source>
        <dbReference type="EMBL" id="TQS17940.1"/>
    </source>
</evidence>
<gene>
    <name evidence="2" type="ORF">FLX08_26645</name>
</gene>
<dbReference type="EMBL" id="VIRM01000038">
    <property type="protein sequence ID" value="TQS17940.1"/>
    <property type="molecule type" value="Genomic_DNA"/>
</dbReference>
<sequence length="131" mass="14573">MELTEEQHRLWRRWVLTVFLPSARQMRDAIVDHGDLFIEDQIPHVVLDFCAHIASYEVTAAEWAAGEEGKILVNHPGEEFVAYVRESYKSLKDAQAEVLLSTASIQKTNTQLATAAGDSGLDTPPPTRASP</sequence>